<reference evidence="1" key="2">
    <citation type="submission" date="2025-08" db="UniProtKB">
        <authorList>
            <consortium name="Ensembl"/>
        </authorList>
    </citation>
    <scope>IDENTIFICATION</scope>
</reference>
<protein>
    <submittedName>
        <fullName evidence="1">Uncharacterized protein</fullName>
    </submittedName>
</protein>
<proteinExistence type="predicted"/>
<dbReference type="InParanoid" id="A0A7N4P396"/>
<keyword evidence="2" id="KW-1185">Reference proteome</keyword>
<accession>A0A7N4P396</accession>
<sequence>KSQNVPSHMQVSQVLTAAACLTRRHPKILTELLKRILTELEKRTALSLKKIPRKDGKKQNSD</sequence>
<name>A0A7N4P396_SARHA</name>
<dbReference type="Ensembl" id="ENSSHAT00000039589.1">
    <property type="protein sequence ID" value="ENSSHAP00000031843.1"/>
    <property type="gene ID" value="ENSSHAG00000022245.1"/>
</dbReference>
<reference evidence="1 2" key="1">
    <citation type="journal article" date="2011" name="Proc. Natl. Acad. Sci. U.S.A.">
        <title>Genetic diversity and population structure of the endangered marsupial Sarcophilus harrisii (Tasmanian devil).</title>
        <authorList>
            <person name="Miller W."/>
            <person name="Hayes V.M."/>
            <person name="Ratan A."/>
            <person name="Petersen D.C."/>
            <person name="Wittekindt N.E."/>
            <person name="Miller J."/>
            <person name="Walenz B."/>
            <person name="Knight J."/>
            <person name="Qi J."/>
            <person name="Zhao F."/>
            <person name="Wang Q."/>
            <person name="Bedoya-Reina O.C."/>
            <person name="Katiyar N."/>
            <person name="Tomsho L.P."/>
            <person name="Kasson L.M."/>
            <person name="Hardie R.A."/>
            <person name="Woodbridge P."/>
            <person name="Tindall E.A."/>
            <person name="Bertelsen M.F."/>
            <person name="Dixon D."/>
            <person name="Pyecroft S."/>
            <person name="Helgen K.M."/>
            <person name="Lesk A.M."/>
            <person name="Pringle T.H."/>
            <person name="Patterson N."/>
            <person name="Zhang Y."/>
            <person name="Kreiss A."/>
            <person name="Woods G.M."/>
            <person name="Jones M.E."/>
            <person name="Schuster S.C."/>
        </authorList>
    </citation>
    <scope>NUCLEOTIDE SEQUENCE [LARGE SCALE GENOMIC DNA]</scope>
</reference>
<evidence type="ECO:0000313" key="2">
    <source>
        <dbReference type="Proteomes" id="UP000007648"/>
    </source>
</evidence>
<dbReference type="Proteomes" id="UP000007648">
    <property type="component" value="Unassembled WGS sequence"/>
</dbReference>
<dbReference type="AlphaFoldDB" id="A0A7N4P396"/>
<evidence type="ECO:0000313" key="1">
    <source>
        <dbReference type="Ensembl" id="ENSSHAP00000031843.1"/>
    </source>
</evidence>
<organism evidence="1 2">
    <name type="scientific">Sarcophilus harrisii</name>
    <name type="common">Tasmanian devil</name>
    <name type="synonym">Sarcophilus laniarius</name>
    <dbReference type="NCBI Taxonomy" id="9305"/>
    <lineage>
        <taxon>Eukaryota</taxon>
        <taxon>Metazoa</taxon>
        <taxon>Chordata</taxon>
        <taxon>Craniata</taxon>
        <taxon>Vertebrata</taxon>
        <taxon>Euteleostomi</taxon>
        <taxon>Mammalia</taxon>
        <taxon>Metatheria</taxon>
        <taxon>Dasyuromorphia</taxon>
        <taxon>Dasyuridae</taxon>
        <taxon>Sarcophilus</taxon>
    </lineage>
</organism>
<reference evidence="1" key="3">
    <citation type="submission" date="2025-09" db="UniProtKB">
        <authorList>
            <consortium name="Ensembl"/>
        </authorList>
    </citation>
    <scope>IDENTIFICATION</scope>
</reference>